<dbReference type="InterPro" id="IPR004792">
    <property type="entry name" value="BaiN-like"/>
</dbReference>
<dbReference type="InterPro" id="IPR055178">
    <property type="entry name" value="RsdA/BaiN/AoA(So)-like_dom"/>
</dbReference>
<dbReference type="Proteomes" id="UP000249417">
    <property type="component" value="Unassembled WGS sequence"/>
</dbReference>
<evidence type="ECO:0000259" key="4">
    <source>
        <dbReference type="Pfam" id="PF03486"/>
    </source>
</evidence>
<dbReference type="Gene3D" id="2.40.30.10">
    <property type="entry name" value="Translation factors"/>
    <property type="match status" value="1"/>
</dbReference>
<sequence length="395" mass="42926">MISYDVVIIGAGAAGLMCAIEAGKRGRRVVVLDHSAKIAEKIRISGGGRCNFTNLHCAPEKYISSNPHFCRSALKRYTQHDFIGMIERHGISYHEKTLGQLFCDNSANDIIQMLIDECASANVAVQSSTTIDKIERTEDGQYNLSTGKGIISCISLVIACGGLSIPKIGATPFGYQIAEQFGHGIIPPRAGLVPLTFDPYILNETKELSGVSVDPARVKSADGQAFDEAILFTHRGISGPAILQISSYWQPGENIVIDLMPEIDVVAWLKEQRKETGRTAVHTVLETILPKRLAQKILESMGIEGRMGDIPDNTIKSLAKRIQGWSIKPSGSEGYRTAEVTLGGVDTKDISSKTFESTKQSGLYFIGEVVDVTGHLGGFNFQWAWSSGWCAGQYV</sequence>
<evidence type="ECO:0000259" key="5">
    <source>
        <dbReference type="Pfam" id="PF22780"/>
    </source>
</evidence>
<name>A0A2W5MV83_9BACT</name>
<reference evidence="6 7" key="1">
    <citation type="submission" date="2017-08" db="EMBL/GenBank/DDBJ databases">
        <title>Infants hospitalized years apart are colonized by the same room-sourced microbial strains.</title>
        <authorList>
            <person name="Brooks B."/>
            <person name="Olm M.R."/>
            <person name="Firek B.A."/>
            <person name="Baker R."/>
            <person name="Thomas B.C."/>
            <person name="Morowitz M.J."/>
            <person name="Banfield J.F."/>
        </authorList>
    </citation>
    <scope>NUCLEOTIDE SEQUENCE [LARGE SCALE GENOMIC DNA]</scope>
    <source>
        <strain evidence="6">S2_005_002_R2_29</strain>
    </source>
</reference>
<dbReference type="Pfam" id="PF03486">
    <property type="entry name" value="HI0933_like"/>
    <property type="match status" value="1"/>
</dbReference>
<feature type="domain" description="RsdA/BaiN/AoA(So)-like insert" evidence="5">
    <location>
        <begin position="189"/>
        <end position="340"/>
    </location>
</feature>
<dbReference type="PANTHER" id="PTHR42887">
    <property type="entry name" value="OS12G0638800 PROTEIN"/>
    <property type="match status" value="1"/>
</dbReference>
<dbReference type="SUPFAM" id="SSF51905">
    <property type="entry name" value="FAD/NAD(P)-binding domain"/>
    <property type="match status" value="1"/>
</dbReference>
<dbReference type="AlphaFoldDB" id="A0A2W5MV83"/>
<feature type="domain" description="RsdA/BaiN/AoA(So)-like Rossmann fold-like" evidence="4">
    <location>
        <begin position="5"/>
        <end position="393"/>
    </location>
</feature>
<evidence type="ECO:0000256" key="3">
    <source>
        <dbReference type="ARBA" id="ARBA00022827"/>
    </source>
</evidence>
<dbReference type="Gene3D" id="1.10.8.260">
    <property type="entry name" value="HI0933 insert domain-like"/>
    <property type="match status" value="1"/>
</dbReference>
<protein>
    <submittedName>
        <fullName evidence="6">Aminoacetone oxidase family FAD-binding enzyme</fullName>
    </submittedName>
</protein>
<dbReference type="Gene3D" id="3.50.50.60">
    <property type="entry name" value="FAD/NAD(P)-binding domain"/>
    <property type="match status" value="1"/>
</dbReference>
<accession>A0A2W5MV83</accession>
<dbReference type="EMBL" id="QFQB01000109">
    <property type="protein sequence ID" value="PZQ44119.1"/>
    <property type="molecule type" value="Genomic_DNA"/>
</dbReference>
<dbReference type="Pfam" id="PF22780">
    <property type="entry name" value="HI0933_like_1st"/>
    <property type="match status" value="1"/>
</dbReference>
<keyword evidence="3" id="KW-0274">FAD</keyword>
<dbReference type="InterPro" id="IPR057661">
    <property type="entry name" value="RsdA/BaiN/AoA(So)_Rossmann"/>
</dbReference>
<gene>
    <name evidence="6" type="ORF">DI551_10755</name>
</gene>
<keyword evidence="2" id="KW-0285">Flavoprotein</keyword>
<dbReference type="PANTHER" id="PTHR42887:SF2">
    <property type="entry name" value="OS12G0638800 PROTEIN"/>
    <property type="match status" value="1"/>
</dbReference>
<evidence type="ECO:0000313" key="7">
    <source>
        <dbReference type="Proteomes" id="UP000249417"/>
    </source>
</evidence>
<dbReference type="NCBIfam" id="TIGR00275">
    <property type="entry name" value="aminoacetone oxidase family FAD-binding enzyme"/>
    <property type="match status" value="1"/>
</dbReference>
<organism evidence="6 7">
    <name type="scientific">Micavibrio aeruginosavorus</name>
    <dbReference type="NCBI Taxonomy" id="349221"/>
    <lineage>
        <taxon>Bacteria</taxon>
        <taxon>Pseudomonadati</taxon>
        <taxon>Bdellovibrionota</taxon>
        <taxon>Bdellovibrionia</taxon>
        <taxon>Bdellovibrionales</taxon>
        <taxon>Pseudobdellovibrionaceae</taxon>
        <taxon>Micavibrio</taxon>
    </lineage>
</organism>
<comment type="caution">
    <text evidence="6">The sequence shown here is derived from an EMBL/GenBank/DDBJ whole genome shotgun (WGS) entry which is preliminary data.</text>
</comment>
<evidence type="ECO:0000256" key="2">
    <source>
        <dbReference type="ARBA" id="ARBA00022630"/>
    </source>
</evidence>
<dbReference type="InterPro" id="IPR036188">
    <property type="entry name" value="FAD/NAD-bd_sf"/>
</dbReference>
<proteinExistence type="predicted"/>
<evidence type="ECO:0000256" key="1">
    <source>
        <dbReference type="ARBA" id="ARBA00001974"/>
    </source>
</evidence>
<evidence type="ECO:0000313" key="6">
    <source>
        <dbReference type="EMBL" id="PZQ44119.1"/>
    </source>
</evidence>
<dbReference type="InterPro" id="IPR023166">
    <property type="entry name" value="BaiN-like_dom_sf"/>
</dbReference>
<comment type="cofactor">
    <cofactor evidence="1">
        <name>FAD</name>
        <dbReference type="ChEBI" id="CHEBI:57692"/>
    </cofactor>
</comment>
<dbReference type="PRINTS" id="PR00368">
    <property type="entry name" value="FADPNR"/>
</dbReference>
<dbReference type="SUPFAM" id="SSF160996">
    <property type="entry name" value="HI0933 insert domain-like"/>
    <property type="match status" value="1"/>
</dbReference>
<dbReference type="PRINTS" id="PR00411">
    <property type="entry name" value="PNDRDTASEI"/>
</dbReference>